<dbReference type="SUPFAM" id="SSF54373">
    <property type="entry name" value="FAD-linked reductases, C-terminal domain"/>
    <property type="match status" value="1"/>
</dbReference>
<dbReference type="Proteomes" id="UP000015105">
    <property type="component" value="Chromosome 7D"/>
</dbReference>
<reference evidence="2" key="2">
    <citation type="journal article" date="2017" name="Nat. Plants">
        <title>The Aegilops tauschii genome reveals multiple impacts of transposons.</title>
        <authorList>
            <person name="Zhao G."/>
            <person name="Zou C."/>
            <person name="Li K."/>
            <person name="Wang K."/>
            <person name="Li T."/>
            <person name="Gao L."/>
            <person name="Zhang X."/>
            <person name="Wang H."/>
            <person name="Yang Z."/>
            <person name="Liu X."/>
            <person name="Jiang W."/>
            <person name="Mao L."/>
            <person name="Kong X."/>
            <person name="Jiao Y."/>
            <person name="Jia J."/>
        </authorList>
    </citation>
    <scope>NUCLEOTIDE SEQUENCE [LARGE SCALE GENOMIC DNA]</scope>
    <source>
        <strain evidence="2">cv. AL8/78</strain>
    </source>
</reference>
<proteinExistence type="predicted"/>
<reference evidence="1" key="3">
    <citation type="journal article" date="2017" name="Nature">
        <title>Genome sequence of the progenitor of the wheat D genome Aegilops tauschii.</title>
        <authorList>
            <person name="Luo M.C."/>
            <person name="Gu Y.Q."/>
            <person name="Puiu D."/>
            <person name="Wang H."/>
            <person name="Twardziok S.O."/>
            <person name="Deal K.R."/>
            <person name="Huo N."/>
            <person name="Zhu T."/>
            <person name="Wang L."/>
            <person name="Wang Y."/>
            <person name="McGuire P.E."/>
            <person name="Liu S."/>
            <person name="Long H."/>
            <person name="Ramasamy R.K."/>
            <person name="Rodriguez J.C."/>
            <person name="Van S.L."/>
            <person name="Yuan L."/>
            <person name="Wang Z."/>
            <person name="Xia Z."/>
            <person name="Xiao L."/>
            <person name="Anderson O.D."/>
            <person name="Ouyang S."/>
            <person name="Liang Y."/>
            <person name="Zimin A.V."/>
            <person name="Pertea G."/>
            <person name="Qi P."/>
            <person name="Bennetzen J.L."/>
            <person name="Dai X."/>
            <person name="Dawson M.W."/>
            <person name="Muller H.G."/>
            <person name="Kugler K."/>
            <person name="Rivarola-Duarte L."/>
            <person name="Spannagl M."/>
            <person name="Mayer K.F.X."/>
            <person name="Lu F.H."/>
            <person name="Bevan M.W."/>
            <person name="Leroy P."/>
            <person name="Li P."/>
            <person name="You F.M."/>
            <person name="Sun Q."/>
            <person name="Liu Z."/>
            <person name="Lyons E."/>
            <person name="Wicker T."/>
            <person name="Salzberg S.L."/>
            <person name="Devos K.M."/>
            <person name="Dvorak J."/>
        </authorList>
    </citation>
    <scope>NUCLEOTIDE SEQUENCE [LARGE SCALE GENOMIC DNA]</scope>
    <source>
        <strain evidence="1">cv. AL8/78</strain>
    </source>
</reference>
<sequence length="51" mass="5691">FFLFYSYHTVSGGAVLVALVAGEAALEFEKVDPVVTLHRVLGILREYFNCK</sequence>
<name>A0A453RZE4_AEGTS</name>
<accession>A0A453RZE4</accession>
<keyword evidence="2" id="KW-1185">Reference proteome</keyword>
<dbReference type="AlphaFoldDB" id="A0A453RZE4"/>
<reference evidence="2" key="1">
    <citation type="journal article" date="2014" name="Science">
        <title>Ancient hybridizations among the ancestral genomes of bread wheat.</title>
        <authorList>
            <consortium name="International Wheat Genome Sequencing Consortium,"/>
            <person name="Marcussen T."/>
            <person name="Sandve S.R."/>
            <person name="Heier L."/>
            <person name="Spannagl M."/>
            <person name="Pfeifer M."/>
            <person name="Jakobsen K.S."/>
            <person name="Wulff B.B."/>
            <person name="Steuernagel B."/>
            <person name="Mayer K.F."/>
            <person name="Olsen O.A."/>
        </authorList>
    </citation>
    <scope>NUCLEOTIDE SEQUENCE [LARGE SCALE GENOMIC DNA]</scope>
    <source>
        <strain evidence="2">cv. AL8/78</strain>
    </source>
</reference>
<reference evidence="1" key="4">
    <citation type="submission" date="2019-03" db="UniProtKB">
        <authorList>
            <consortium name="EnsemblPlants"/>
        </authorList>
    </citation>
    <scope>IDENTIFICATION</scope>
</reference>
<dbReference type="EnsemblPlants" id="AET7Gv20765500.6">
    <property type="protein sequence ID" value="AET7Gv20765500.6"/>
    <property type="gene ID" value="AET7Gv20765500"/>
</dbReference>
<protein>
    <submittedName>
        <fullName evidence="1">Uncharacterized protein</fullName>
    </submittedName>
</protein>
<dbReference type="Gramene" id="AET7Gv20765500.6">
    <property type="protein sequence ID" value="AET7Gv20765500.6"/>
    <property type="gene ID" value="AET7Gv20765500"/>
</dbReference>
<organism evidence="1 2">
    <name type="scientific">Aegilops tauschii subsp. strangulata</name>
    <name type="common">Goatgrass</name>
    <dbReference type="NCBI Taxonomy" id="200361"/>
    <lineage>
        <taxon>Eukaryota</taxon>
        <taxon>Viridiplantae</taxon>
        <taxon>Streptophyta</taxon>
        <taxon>Embryophyta</taxon>
        <taxon>Tracheophyta</taxon>
        <taxon>Spermatophyta</taxon>
        <taxon>Magnoliopsida</taxon>
        <taxon>Liliopsida</taxon>
        <taxon>Poales</taxon>
        <taxon>Poaceae</taxon>
        <taxon>BOP clade</taxon>
        <taxon>Pooideae</taxon>
        <taxon>Triticodae</taxon>
        <taxon>Triticeae</taxon>
        <taxon>Triticinae</taxon>
        <taxon>Aegilops</taxon>
    </lineage>
</organism>
<reference evidence="1" key="5">
    <citation type="journal article" date="2021" name="G3 (Bethesda)">
        <title>Aegilops tauschii genome assembly Aet v5.0 features greater sequence contiguity and improved annotation.</title>
        <authorList>
            <person name="Wang L."/>
            <person name="Zhu T."/>
            <person name="Rodriguez J.C."/>
            <person name="Deal K.R."/>
            <person name="Dubcovsky J."/>
            <person name="McGuire P.E."/>
            <person name="Lux T."/>
            <person name="Spannagl M."/>
            <person name="Mayer K.F.X."/>
            <person name="Baldrich P."/>
            <person name="Meyers B.C."/>
            <person name="Huo N."/>
            <person name="Gu Y.Q."/>
            <person name="Zhou H."/>
            <person name="Devos K.M."/>
            <person name="Bennetzen J.L."/>
            <person name="Unver T."/>
            <person name="Budak H."/>
            <person name="Gulick P.J."/>
            <person name="Galiba G."/>
            <person name="Kalapos B."/>
            <person name="Nelson D.R."/>
            <person name="Li P."/>
            <person name="You F.M."/>
            <person name="Luo M.C."/>
            <person name="Dvorak J."/>
        </authorList>
    </citation>
    <scope>NUCLEOTIDE SEQUENCE [LARGE SCALE GENOMIC DNA]</scope>
    <source>
        <strain evidence="1">cv. AL8/78</strain>
    </source>
</reference>
<evidence type="ECO:0000313" key="1">
    <source>
        <dbReference type="EnsemblPlants" id="AET7Gv20765500.6"/>
    </source>
</evidence>
<evidence type="ECO:0000313" key="2">
    <source>
        <dbReference type="Proteomes" id="UP000015105"/>
    </source>
</evidence>